<dbReference type="InterPro" id="IPR003347">
    <property type="entry name" value="JmjC_dom"/>
</dbReference>
<dbReference type="Proteomes" id="UP000005726">
    <property type="component" value="Plasmid pRILSR1"/>
</dbReference>
<dbReference type="SUPFAM" id="SSF51197">
    <property type="entry name" value="Clavaminate synthase-like"/>
    <property type="match status" value="1"/>
</dbReference>
<dbReference type="InterPro" id="IPR046799">
    <property type="entry name" value="ROXA-like_wH"/>
</dbReference>
<keyword evidence="2" id="KW-0560">Oxidoreductase</keyword>
<keyword evidence="6" id="KW-1185">Reference proteome</keyword>
<evidence type="ECO:0000313" key="6">
    <source>
        <dbReference type="Proteomes" id="UP000005726"/>
    </source>
</evidence>
<dbReference type="EMBL" id="CM000957">
    <property type="protein sequence ID" value="EFL92809.1"/>
    <property type="molecule type" value="Genomic_DNA"/>
</dbReference>
<keyword evidence="1" id="KW-0223">Dioxygenase</keyword>
<sequence length="372" mass="43471">MHLIINWEDFLQHHWQKHPVLLKKAISDFMNPISPEELEKLVIKKALECQLIQRSHGKCQLVHQAFNGYASLGQRNWSLKVETINHWHRAAEEFLSLFRVFPDWYTEELTVVFSVPGGGIGPQTKPSDILVIQGMGRSRWRVWHQLLLLEHYNKNDFAEPIINEELISGDVLYIPKEFPHEAISSEVAMSYCLQFWTDNSLRMIRNWTESLSDENHRGIEYSPSPDLLLREDPTEILPQDLTALQDMMSQFLLQKRAHLDTWFVQKMSQTAYELPKAPEAEVYAPSQVQTLLQQRNSLHRLMGLRMLHIGNRYFVNGKSLLSDHADAWNMLARHRTIDGFMLIKFINDTDFISALTLLINQGYWYFSSIKKD</sequence>
<evidence type="ECO:0000313" key="5">
    <source>
        <dbReference type="EMBL" id="EFL92809.1"/>
    </source>
</evidence>
<evidence type="ECO:0000259" key="3">
    <source>
        <dbReference type="Pfam" id="PF08007"/>
    </source>
</evidence>
<evidence type="ECO:0000256" key="2">
    <source>
        <dbReference type="ARBA" id="ARBA00023002"/>
    </source>
</evidence>
<gene>
    <name evidence="5" type="ORF">REG_p0005</name>
</gene>
<dbReference type="HOGENOM" id="CLU_039125_0_0_6"/>
<accession>E0R990</accession>
<dbReference type="Pfam" id="PF08007">
    <property type="entry name" value="JmjC_2"/>
    <property type="match status" value="1"/>
</dbReference>
<dbReference type="Gene3D" id="3.40.366.30">
    <property type="entry name" value="50S ribosomal protein L16 arginine hydroxylase, Chain A, Domain 2"/>
    <property type="match status" value="1"/>
</dbReference>
<dbReference type="AlphaFoldDB" id="E0R990"/>
<dbReference type="eggNOG" id="COG2850">
    <property type="taxonomic scope" value="Bacteria"/>
</dbReference>
<evidence type="ECO:0000259" key="4">
    <source>
        <dbReference type="Pfam" id="PF20514"/>
    </source>
</evidence>
<proteinExistence type="predicted"/>
<keyword evidence="5" id="KW-0614">Plasmid</keyword>
<dbReference type="GO" id="GO:0051213">
    <property type="term" value="F:dioxygenase activity"/>
    <property type="evidence" value="ECO:0007669"/>
    <property type="project" value="UniProtKB-KW"/>
</dbReference>
<evidence type="ECO:0000256" key="1">
    <source>
        <dbReference type="ARBA" id="ARBA00022964"/>
    </source>
</evidence>
<feature type="domain" description="ROXA-like winged helix" evidence="4">
    <location>
        <begin position="252"/>
        <end position="365"/>
    </location>
</feature>
<name>E0R990_9ENTR</name>
<feature type="domain" description="JmjC" evidence="3">
    <location>
        <begin position="95"/>
        <end position="198"/>
    </location>
</feature>
<dbReference type="RefSeq" id="WP_006703983.1">
    <property type="nucleotide sequence ID" value="NZ_CAWLGB010000173.1"/>
</dbReference>
<reference evidence="5 6" key="1">
    <citation type="journal article" date="2009" name="Environ. Microbiol.">
        <title>Dynamics of genome evolution in facultative symbionts of aphids.</title>
        <authorList>
            <person name="Degnan P.H."/>
            <person name="Leonardo T.E."/>
            <person name="Cass B.N."/>
            <person name="Hurwitz B."/>
            <person name="Stern D."/>
            <person name="Gibbs R.A."/>
            <person name="Richards S."/>
            <person name="Moran N.A."/>
        </authorList>
    </citation>
    <scope>NUCLEOTIDE SEQUENCE [LARGE SCALE GENOMIC DNA]</scope>
    <source>
        <strain evidence="5 6">LSR1</strain>
        <plasmid evidence="5">pRILSR1</plasmid>
    </source>
</reference>
<dbReference type="Gene3D" id="2.60.120.650">
    <property type="entry name" value="Cupin"/>
    <property type="match status" value="1"/>
</dbReference>
<organism evidence="5 6">
    <name type="scientific">Candidatus Regiella insecticola LSR1</name>
    <dbReference type="NCBI Taxonomy" id="663321"/>
    <lineage>
        <taxon>Bacteria</taxon>
        <taxon>Pseudomonadati</taxon>
        <taxon>Pseudomonadota</taxon>
        <taxon>Gammaproteobacteria</taxon>
        <taxon>Enterobacterales</taxon>
        <taxon>Enterobacteriaceae</taxon>
        <taxon>aphid secondary symbionts</taxon>
        <taxon>Candidatus Regiella</taxon>
    </lineage>
</organism>
<dbReference type="Pfam" id="PF20514">
    <property type="entry name" value="WHD_ROXA"/>
    <property type="match status" value="1"/>
</dbReference>
<protein>
    <submittedName>
        <fullName evidence="5">Uncharacterized protein</fullName>
    </submittedName>
</protein>
<geneLocation type="plasmid" evidence="5 6">
    <name>pRILSR1</name>
</geneLocation>